<keyword evidence="3" id="KW-0998">Cell outer membrane</keyword>
<keyword evidence="5" id="KW-0732">Signal</keyword>
<accession>A0A1H6C3R2</accession>
<keyword evidence="7" id="KW-0645">Protease</keyword>
<evidence type="ECO:0000256" key="1">
    <source>
        <dbReference type="ARBA" id="ARBA00004442"/>
    </source>
</evidence>
<organism evidence="7 8">
    <name type="scientific">Bryocella elongata</name>
    <dbReference type="NCBI Taxonomy" id="863522"/>
    <lineage>
        <taxon>Bacteria</taxon>
        <taxon>Pseudomonadati</taxon>
        <taxon>Acidobacteriota</taxon>
        <taxon>Terriglobia</taxon>
        <taxon>Terriglobales</taxon>
        <taxon>Acidobacteriaceae</taxon>
        <taxon>Bryocella</taxon>
    </lineage>
</organism>
<dbReference type="RefSeq" id="WP_103935076.1">
    <property type="nucleotide sequence ID" value="NZ_FNVA01000008.1"/>
</dbReference>
<dbReference type="Pfam" id="PF13620">
    <property type="entry name" value="CarboxypepD_reg"/>
    <property type="match status" value="1"/>
</dbReference>
<keyword evidence="2" id="KW-0472">Membrane</keyword>
<feature type="domain" description="TonB-dependent transporter Oar-like beta-barrel" evidence="6">
    <location>
        <begin position="198"/>
        <end position="984"/>
    </location>
</feature>
<dbReference type="AlphaFoldDB" id="A0A1H6C3R2"/>
<dbReference type="OrthoDB" id="97893at2"/>
<evidence type="ECO:0000259" key="6">
    <source>
        <dbReference type="Pfam" id="PF25183"/>
    </source>
</evidence>
<protein>
    <submittedName>
        <fullName evidence="7">Carboxypeptidase regulatory-like domain-containing protein</fullName>
    </submittedName>
</protein>
<sequence>MPTVTRCASILLLCASVVGASAFAQEHRGRVLVDGTPLPGVTVIASQNERTLTTVTNLEGGFQFLSLSAGDWHLHFEMQGFKAADTTVAVPETTPSAAVQMEMLPLSDLRASAKTVQPSAPAVTDESTMRTKDGTDAPSPSAPPTDSDADKAADGLLINGSNNNAATSKYSLAQAFGTRRASSKSLYTGSLGFKLSASPFDARPYSLTGLQTPKASYSTFTGVATLGGPIRVPHLFYNGPNFFAAYQWTRNPEAFTQSGLVPTATQRAGILPTGTVAVTPQAAALLALYPLPNLAGSTQYNYQTQVLNNNHVDSLQTRLDKTIGRRDTMNGKFAFLNSRADTTNLFHFRDTTKTFGIDSDVTWQHRFPHQFFVATTYRFSRLSTDVTPFFANLINVSGNAGITGNLQDPTNWGPPTLNFSSGIASLTDGISALDRNQTDGVGINATWTYRRHTVTFGGDFRRQEFNQLQQANPRGTFAFTGEATGSDLRDFLTGVPDASKVAFGNADKYFRESVSDLFVTDDWRVKPELTLTTGIRWDYSAPITELKDRLVNLDVAPGFTAVQPVLGSNPVGPLTGTHYPSSLVRPDHRKFQPRFGFAWRPLPATPLVIRGGYGIYVDTSVYLSAAGSMAQQAPLSKSLSVSNSSTCALTLVNGFQDCAGITSDSFAIDPNFRVGYAQIWNLSAQQDLPGSIVLTGTYLGSEGTRGPQEFLPNTYAPSYGTTTQPAPTCASCPRGFLYRTSNGNSIRHAGEVQLRRRLRSGFTATLDYLYAHSIDNDAYLGGGSTTTYNSALDPYNTPSDTIAQNWENLQAERSRSSFDQRHLLKFTFQYTSGTGIGGGTLLTGWTGKVLKQWTLSGSLSAGSGLPQTPIYYTTLPGTGFAGTIRPNRTAADLYTVSNGYHLNAAAFATPAAGQFGNAGRYSIEGPNAVAFDSSLARVFKLRDPLSLDIRIDSTNVLNHVAFTGWNTLTNSTTFGLPASANAMRAFELSGRLRF</sequence>
<evidence type="ECO:0000313" key="8">
    <source>
        <dbReference type="Proteomes" id="UP000236728"/>
    </source>
</evidence>
<dbReference type="SUPFAM" id="SSF49464">
    <property type="entry name" value="Carboxypeptidase regulatory domain-like"/>
    <property type="match status" value="1"/>
</dbReference>
<evidence type="ECO:0000256" key="5">
    <source>
        <dbReference type="SAM" id="SignalP"/>
    </source>
</evidence>
<dbReference type="InterPro" id="IPR008969">
    <property type="entry name" value="CarboxyPept-like_regulatory"/>
</dbReference>
<dbReference type="Proteomes" id="UP000236728">
    <property type="component" value="Unassembled WGS sequence"/>
</dbReference>
<dbReference type="Pfam" id="PF25183">
    <property type="entry name" value="OMP_b-brl_4"/>
    <property type="match status" value="1"/>
</dbReference>
<evidence type="ECO:0000313" key="7">
    <source>
        <dbReference type="EMBL" id="SEG67609.1"/>
    </source>
</evidence>
<keyword evidence="7" id="KW-0378">Hydrolase</keyword>
<evidence type="ECO:0000256" key="2">
    <source>
        <dbReference type="ARBA" id="ARBA00023136"/>
    </source>
</evidence>
<comment type="subcellular location">
    <subcellularLocation>
        <location evidence="1">Cell outer membrane</location>
    </subcellularLocation>
</comment>
<feature type="region of interest" description="Disordered" evidence="4">
    <location>
        <begin position="112"/>
        <end position="157"/>
    </location>
</feature>
<dbReference type="Gene3D" id="2.40.170.20">
    <property type="entry name" value="TonB-dependent receptor, beta-barrel domain"/>
    <property type="match status" value="1"/>
</dbReference>
<proteinExistence type="predicted"/>
<gene>
    <name evidence="7" type="ORF">SAMN05421819_4245</name>
</gene>
<dbReference type="GO" id="GO:0004180">
    <property type="term" value="F:carboxypeptidase activity"/>
    <property type="evidence" value="ECO:0007669"/>
    <property type="project" value="UniProtKB-KW"/>
</dbReference>
<name>A0A1H6C3R2_9BACT</name>
<feature type="signal peptide" evidence="5">
    <location>
        <begin position="1"/>
        <end position="24"/>
    </location>
</feature>
<keyword evidence="8" id="KW-1185">Reference proteome</keyword>
<dbReference type="InterPro" id="IPR036942">
    <property type="entry name" value="Beta-barrel_TonB_sf"/>
</dbReference>
<reference evidence="7 8" key="1">
    <citation type="submission" date="2016-10" db="EMBL/GenBank/DDBJ databases">
        <authorList>
            <person name="de Groot N.N."/>
        </authorList>
    </citation>
    <scope>NUCLEOTIDE SEQUENCE [LARGE SCALE GENOMIC DNA]</scope>
    <source>
        <strain evidence="7 8">DSM 22489</strain>
    </source>
</reference>
<dbReference type="GO" id="GO:0009279">
    <property type="term" value="C:cell outer membrane"/>
    <property type="evidence" value="ECO:0007669"/>
    <property type="project" value="UniProtKB-SubCell"/>
</dbReference>
<dbReference type="InterPro" id="IPR057601">
    <property type="entry name" value="Oar-like_b-barrel"/>
</dbReference>
<evidence type="ECO:0000256" key="4">
    <source>
        <dbReference type="SAM" id="MobiDB-lite"/>
    </source>
</evidence>
<dbReference type="Gene3D" id="2.60.40.1120">
    <property type="entry name" value="Carboxypeptidase-like, regulatory domain"/>
    <property type="match status" value="1"/>
</dbReference>
<evidence type="ECO:0000256" key="3">
    <source>
        <dbReference type="ARBA" id="ARBA00023237"/>
    </source>
</evidence>
<keyword evidence="7" id="KW-0121">Carboxypeptidase</keyword>
<feature type="chain" id="PRO_5009294427" evidence="5">
    <location>
        <begin position="25"/>
        <end position="994"/>
    </location>
</feature>
<dbReference type="SUPFAM" id="SSF56935">
    <property type="entry name" value="Porins"/>
    <property type="match status" value="1"/>
</dbReference>
<dbReference type="EMBL" id="FNVA01000008">
    <property type="protein sequence ID" value="SEG67609.1"/>
    <property type="molecule type" value="Genomic_DNA"/>
</dbReference>